<dbReference type="GO" id="GO:0017025">
    <property type="term" value="F:TBP-class protein binding"/>
    <property type="evidence" value="ECO:0007669"/>
    <property type="project" value="TreeGrafter"/>
</dbReference>
<accession>A0A1L0BTE4</accession>
<dbReference type="GO" id="GO:0042790">
    <property type="term" value="P:nucleolar large rRNA transcription by RNA polymerase I"/>
    <property type="evidence" value="ECO:0007669"/>
    <property type="project" value="TreeGrafter"/>
</dbReference>
<dbReference type="GO" id="GO:0001181">
    <property type="term" value="F:RNA polymerase I general transcription initiation factor activity"/>
    <property type="evidence" value="ECO:0007669"/>
    <property type="project" value="InterPro"/>
</dbReference>
<dbReference type="GO" id="GO:0070860">
    <property type="term" value="C:RNA polymerase I core factor complex"/>
    <property type="evidence" value="ECO:0007669"/>
    <property type="project" value="TreeGrafter"/>
</dbReference>
<name>A0A1L0BTE4_9ASCO</name>
<dbReference type="GO" id="GO:0001164">
    <property type="term" value="F:RNA polymerase I core promoter sequence-specific DNA binding"/>
    <property type="evidence" value="ECO:0007669"/>
    <property type="project" value="InterPro"/>
</dbReference>
<feature type="compositionally biased region" description="Polar residues" evidence="1">
    <location>
        <begin position="727"/>
        <end position="743"/>
    </location>
</feature>
<dbReference type="PANTHER" id="PTHR28244">
    <property type="entry name" value="RNA POLYMERASE I-SPECIFIC TRANSCRIPTION INITIATION FACTOR RRN11"/>
    <property type="match status" value="1"/>
</dbReference>
<keyword evidence="3" id="KW-1185">Reference proteome</keyword>
<dbReference type="InterPro" id="IPR007224">
    <property type="entry name" value="TIF_Rrn11"/>
</dbReference>
<organism evidence="2 3">
    <name type="scientific">Sungouiella intermedia</name>
    <dbReference type="NCBI Taxonomy" id="45354"/>
    <lineage>
        <taxon>Eukaryota</taxon>
        <taxon>Fungi</taxon>
        <taxon>Dikarya</taxon>
        <taxon>Ascomycota</taxon>
        <taxon>Saccharomycotina</taxon>
        <taxon>Pichiomycetes</taxon>
        <taxon>Metschnikowiaceae</taxon>
        <taxon>Sungouiella</taxon>
    </lineage>
</organism>
<dbReference type="InterPro" id="IPR053029">
    <property type="entry name" value="RNA_pol_I-specific_init_factor"/>
</dbReference>
<dbReference type="Proteomes" id="UP000182334">
    <property type="component" value="Chromosome IV"/>
</dbReference>
<feature type="region of interest" description="Disordered" evidence="1">
    <location>
        <begin position="727"/>
        <end position="749"/>
    </location>
</feature>
<feature type="region of interest" description="Disordered" evidence="1">
    <location>
        <begin position="153"/>
        <end position="195"/>
    </location>
</feature>
<evidence type="ECO:0000313" key="3">
    <source>
        <dbReference type="Proteomes" id="UP000182334"/>
    </source>
</evidence>
<sequence>MFEELHRTHPVHLTNDKRNKFHFLISHNVNYRLIGEIEAQLGRKFSSGERNLLLRRLEEEYKKRPIQDESYEYWHVKQQKATVSEQTTAEDGGKRRKRQRTSETSQEDFDEEVKKTLLKELAEEKLDSDFLDKARNLLSGQLANLIQNENVSTSSLSSSSNSDHSDTSDSDLEDTETTSNNLISNKGDITPDLNWDDEAHPDSNYAIQKLKQWESGFDVLRTWARDQYQIKTWGLEYLQDSCEVVSSSLKKQHIKSLTTLLHVNILRRKWNNAHKILCMIIRFDAADLRALWPLAVEILARQKEKMRLLGTVSKLELLKERQFLEWLSLSFPVSHNPVYSSYSFLGPVYRSANRRYAPIYVISLLWELLVEQNYAKLRDMTEDLLLQPPYSTDGVFHFLLALCNIAESIHLVSCYISFDDNSHSLAENEEIGDLAEDMMLMGSKETIKSRIVSNLSKSMKHLESCRNFHFEYPKELIESEINSLSLAIRENHFNFDENEISIIAAFHDKSGYILQNGKVHEGFGSSVLKGKYLKKLVAGTRNTKATNRSWVWSWMRLGMEESNLCVCEICGEHVLKAKTSNKKLEDHLGQHNINRATIVPLSKSRTKRYGELFRDMVSAQFDTRESGASKIDYRSGSSNLSHSHRANHNAEITNLSPTNRNDVWESLDLFQHSSLVQDIEDGDNGLQALLEGAVLKEEKCGSVKGVDPPVMKPSQGEYALSKVANSLSHDSSNDGSFSANGSNGLDEVTSRGTVDDIRRYQSFSPDSTFEAPGDGDISRNFHQFASQTQEKYVDWIPQGTQSSMDELTSQAILNSFNDTGEIREGISVEVKDNSDTQVKEEDLDN</sequence>
<protein>
    <submittedName>
        <fullName evidence="2">CIC11C00000003699</fullName>
    </submittedName>
</protein>
<gene>
    <name evidence="2" type="ORF">SAMEA4029010_CIC11G00000003699</name>
</gene>
<reference evidence="2 3" key="1">
    <citation type="submission" date="2016-10" db="EMBL/GenBank/DDBJ databases">
        <authorList>
            <person name="de Groot N.N."/>
        </authorList>
    </citation>
    <scope>NUCLEOTIDE SEQUENCE [LARGE SCALE GENOMIC DNA]</scope>
    <source>
        <strain evidence="2 3">CBS 141442</strain>
    </source>
</reference>
<dbReference type="PANTHER" id="PTHR28244:SF1">
    <property type="entry name" value="RNA POLYMERASE I-SPECIFIC TRANSCRIPTION INITIATION FACTOR RRN11"/>
    <property type="match status" value="1"/>
</dbReference>
<dbReference type="OrthoDB" id="4085666at2759"/>
<evidence type="ECO:0000313" key="2">
    <source>
        <dbReference type="EMBL" id="SGZ53506.1"/>
    </source>
</evidence>
<feature type="compositionally biased region" description="Low complexity" evidence="1">
    <location>
        <begin position="153"/>
        <end position="162"/>
    </location>
</feature>
<dbReference type="AlphaFoldDB" id="A0A1L0BTE4"/>
<feature type="compositionally biased region" description="Polar residues" evidence="1">
    <location>
        <begin position="79"/>
        <end position="89"/>
    </location>
</feature>
<dbReference type="EMBL" id="LT635759">
    <property type="protein sequence ID" value="SGZ53506.1"/>
    <property type="molecule type" value="Genomic_DNA"/>
</dbReference>
<proteinExistence type="predicted"/>
<feature type="region of interest" description="Disordered" evidence="1">
    <location>
        <begin position="78"/>
        <end position="112"/>
    </location>
</feature>
<evidence type="ECO:0000256" key="1">
    <source>
        <dbReference type="SAM" id="MobiDB-lite"/>
    </source>
</evidence>
<dbReference type="Pfam" id="PF04090">
    <property type="entry name" value="Rrn11"/>
    <property type="match status" value="1"/>
</dbReference>
<dbReference type="STRING" id="45354.A0A1L0BTE4"/>